<gene>
    <name evidence="3" type="ORF">E4635_09410</name>
</gene>
<organism evidence="3 4">
    <name type="scientific">Flavobacterium humi</name>
    <dbReference type="NCBI Taxonomy" id="2562683"/>
    <lineage>
        <taxon>Bacteria</taxon>
        <taxon>Pseudomonadati</taxon>
        <taxon>Bacteroidota</taxon>
        <taxon>Flavobacteriia</taxon>
        <taxon>Flavobacteriales</taxon>
        <taxon>Flavobacteriaceae</taxon>
        <taxon>Flavobacterium</taxon>
    </lineage>
</organism>
<evidence type="ECO:0000313" key="3">
    <source>
        <dbReference type="EMBL" id="TGD58214.1"/>
    </source>
</evidence>
<name>A0A4Z0L8W4_9FLAO</name>
<evidence type="ECO:0000313" key="4">
    <source>
        <dbReference type="Proteomes" id="UP000297407"/>
    </source>
</evidence>
<evidence type="ECO:0000259" key="2">
    <source>
        <dbReference type="Pfam" id="PF01841"/>
    </source>
</evidence>
<feature type="signal peptide" evidence="1">
    <location>
        <begin position="1"/>
        <end position="20"/>
    </location>
</feature>
<dbReference type="InterPro" id="IPR002931">
    <property type="entry name" value="Transglutaminase-like"/>
</dbReference>
<protein>
    <recommendedName>
        <fullName evidence="2">Transglutaminase-like domain-containing protein</fullName>
    </recommendedName>
</protein>
<dbReference type="Gene3D" id="3.10.620.30">
    <property type="match status" value="1"/>
</dbReference>
<dbReference type="Gene3D" id="1.25.40.10">
    <property type="entry name" value="Tetratricopeptide repeat domain"/>
    <property type="match status" value="1"/>
</dbReference>
<dbReference type="Pfam" id="PF01841">
    <property type="entry name" value="Transglut_core"/>
    <property type="match status" value="1"/>
</dbReference>
<keyword evidence="1" id="KW-0732">Signal</keyword>
<dbReference type="RefSeq" id="WP_135526384.1">
    <property type="nucleotide sequence ID" value="NZ_SRLH01000004.1"/>
</dbReference>
<dbReference type="SUPFAM" id="SSF48452">
    <property type="entry name" value="TPR-like"/>
    <property type="match status" value="1"/>
</dbReference>
<dbReference type="Gene3D" id="2.60.40.3140">
    <property type="match status" value="1"/>
</dbReference>
<dbReference type="InterPro" id="IPR038765">
    <property type="entry name" value="Papain-like_cys_pep_sf"/>
</dbReference>
<dbReference type="OrthoDB" id="98874at2"/>
<evidence type="ECO:0000256" key="1">
    <source>
        <dbReference type="SAM" id="SignalP"/>
    </source>
</evidence>
<keyword evidence="4" id="KW-1185">Reference proteome</keyword>
<sequence>MKKITLFVLLFCTNFIYSQADYSNVLTLLINNQRQEARKLFDKQFEKTKTGSIDLLFLDALIDQESGKIDFDDTLIRNLEKLPNSQYYIAPFINRSMVLSDVKEDTYNDLTYAKIDFLSSSPKFKDLPIVKYRKAVFERRRKQYEKSLQSFKELGCIDQWQFCGVFENLNGSGLDIDYEPELYPKSDKLFDANSNGFVGWYIPKKTQDDPYHFFENEGEYGNGVIYAQTFIQSAEKKNYILSFGANQGLKIFLNDKEIYVNQDIKRTNLDAYSIKIPLEKGNNRLLFKIEVGSGSDYFSAQVKNTDFTLAKDLKFSNTYQPYAVATTDTYEAEEIPLDYEKYFDDLVAKNPGNVLYKLYQFTVYESNFKKTKAFEAIEGLEQKYPNSSFIGTYFIRYYDMLGDERQKIQEIMKNMESKDEEYHYNTLYKLLDSEWLTSTSVQELEKYRDRSKQYKQQYYQLMFEFMLASRKADIDGMLRYIEEINKNSFNNEKFQILIANLYIKLKDDKTKAISILEGMAKDKDIYEVNNLLMGHYNDLNRKEDVKKIITDRINGYPYINSFRDDYIGMLINENQYEKALALIDENLAYFPYSFVNFERKANIYSLMKNDKEAEKYIRKSLVHNSGNSALRKQLYDITKTPDEIEQVATKDIYKVAAARRNSKLKSDYGVVTLLDEYIVNVLPEGGRKSKVTYLYEITAESGIEEMKEYSLDMNNTILKSEIIKPDGSIIPAEKGDNMLVFPNLKIGDIVHVEYERYENSSGRFYKDFNISCYFNSTYPSMEASFTLIHPSDLKYITDFSNGPIPFTTKKINNKTCTVWKRTNIEAIALQESYSPNFNDLTNIVRVGTIKSWKEISNWYADLVKKNLKTDKITKTAFAEIFPKGVQGMPQEEIAKKIYTYIGTNIKYSSLDFRQSGYVPQKPSKTITTKLGDCKDVSTLFVALSELAGLQSNLVLVLTNDNGFNSMKLPSRDFNHCIVRTTIDNKEVFLELTDKYLPFKALPVSLYKANALVISFDKSINENSKLINIPFVNALHNVARTNSVVTIDDKSKTFVNKHFIQGATKSYYNELFSTSTTEDVRKKELESNYNTRLKKVVSLQSIKLLSNEVFDKEIAYESKFSISESLQKVGSLKITEIPFIDNAYTRDIISTETRHFDINYLGYENNNEYDSEVILNIPADKTFSEIPENKTLNFKDHNYSIAFELINKNSLKVTRKVSIPWDNIPTADYSNYKKFVENVIETEEQIVGFK</sequence>
<comment type="caution">
    <text evidence="3">The sequence shown here is derived from an EMBL/GenBank/DDBJ whole genome shotgun (WGS) entry which is preliminary data.</text>
</comment>
<feature type="chain" id="PRO_5021349988" description="Transglutaminase-like domain-containing protein" evidence="1">
    <location>
        <begin position="21"/>
        <end position="1249"/>
    </location>
</feature>
<dbReference type="AlphaFoldDB" id="A0A4Z0L8W4"/>
<dbReference type="SUPFAM" id="SSF54001">
    <property type="entry name" value="Cysteine proteinases"/>
    <property type="match status" value="1"/>
</dbReference>
<accession>A0A4Z0L8W4</accession>
<dbReference type="EMBL" id="SRLH01000004">
    <property type="protein sequence ID" value="TGD58214.1"/>
    <property type="molecule type" value="Genomic_DNA"/>
</dbReference>
<reference evidence="3 4" key="1">
    <citation type="submission" date="2019-04" db="EMBL/GenBank/DDBJ databases">
        <title>Flavobacterium sp. strain DS2-A Genome sequencing and assembly.</title>
        <authorList>
            <person name="Kim I."/>
        </authorList>
    </citation>
    <scope>NUCLEOTIDE SEQUENCE [LARGE SCALE GENOMIC DNA]</scope>
    <source>
        <strain evidence="3 4">DS2-A</strain>
    </source>
</reference>
<dbReference type="Proteomes" id="UP000297407">
    <property type="component" value="Unassembled WGS sequence"/>
</dbReference>
<dbReference type="Gene3D" id="2.60.120.1130">
    <property type="match status" value="1"/>
</dbReference>
<dbReference type="InterPro" id="IPR011990">
    <property type="entry name" value="TPR-like_helical_dom_sf"/>
</dbReference>
<proteinExistence type="predicted"/>
<feature type="domain" description="Transglutaminase-like" evidence="2">
    <location>
        <begin position="889"/>
        <end position="962"/>
    </location>
</feature>